<dbReference type="PANTHER" id="PTHR35994:SF1">
    <property type="entry name" value="PLASTID TRANSCRIPTIONALLY ACTIVE PROTEIN 6, CHLOROPLASTIC"/>
    <property type="match status" value="1"/>
</dbReference>
<evidence type="ECO:0000256" key="1">
    <source>
        <dbReference type="SAM" id="MobiDB-lite"/>
    </source>
</evidence>
<sequence length="329" mass="36148">MQAPVTPGRWVTLQPAQAGQARTTSAASPPARGQGCPAPAAGLSQGLLQQPAGQTWHAGSSRLHQGAAGFSWQRSASRLNAKGSKKEMDAYLERLEQAAEEQQDSGEGGLTLGERVYHSIKLEGCDFLIGSTNDGRLDLSDMFVQDDETGIFAEPERQGEMPTGSLHFQEIPWELESLGDILYDKPAWAKIQKVYLIAVQTTGDDEDEDGYRAGYRLDLDTVFVLDHKERTLARCQVERQTENSDENNQVLCIRDGQLTVESPDMLASEEEIVTAFEEAEDARDKDSIRAKAIGSKTALEEDSEQPQDPMELMGDDFDEPDDVPAVDMQ</sequence>
<accession>A0AAW1QUX0</accession>
<organism evidence="2 3">
    <name type="scientific">Apatococcus lobatus</name>
    <dbReference type="NCBI Taxonomy" id="904363"/>
    <lineage>
        <taxon>Eukaryota</taxon>
        <taxon>Viridiplantae</taxon>
        <taxon>Chlorophyta</taxon>
        <taxon>core chlorophytes</taxon>
        <taxon>Trebouxiophyceae</taxon>
        <taxon>Chlorellales</taxon>
        <taxon>Chlorellaceae</taxon>
        <taxon>Apatococcus</taxon>
    </lineage>
</organism>
<keyword evidence="3" id="KW-1185">Reference proteome</keyword>
<evidence type="ECO:0000313" key="3">
    <source>
        <dbReference type="Proteomes" id="UP001438707"/>
    </source>
</evidence>
<feature type="region of interest" description="Disordered" evidence="1">
    <location>
        <begin position="1"/>
        <end position="62"/>
    </location>
</feature>
<feature type="compositionally biased region" description="Acidic residues" evidence="1">
    <location>
        <begin position="313"/>
        <end position="329"/>
    </location>
</feature>
<dbReference type="AlphaFoldDB" id="A0AAW1QUX0"/>
<dbReference type="GO" id="GO:0000427">
    <property type="term" value="C:plastid-encoded plastid RNA polymerase complex"/>
    <property type="evidence" value="ECO:0007669"/>
    <property type="project" value="InterPro"/>
</dbReference>
<proteinExistence type="predicted"/>
<name>A0AAW1QUX0_9CHLO</name>
<feature type="region of interest" description="Disordered" evidence="1">
    <location>
        <begin position="279"/>
        <end position="329"/>
    </location>
</feature>
<dbReference type="Proteomes" id="UP001438707">
    <property type="component" value="Unassembled WGS sequence"/>
</dbReference>
<evidence type="ECO:0000313" key="2">
    <source>
        <dbReference type="EMBL" id="KAK9825267.1"/>
    </source>
</evidence>
<reference evidence="2 3" key="1">
    <citation type="journal article" date="2024" name="Nat. Commun.">
        <title>Phylogenomics reveals the evolutionary origins of lichenization in chlorophyte algae.</title>
        <authorList>
            <person name="Puginier C."/>
            <person name="Libourel C."/>
            <person name="Otte J."/>
            <person name="Skaloud P."/>
            <person name="Haon M."/>
            <person name="Grisel S."/>
            <person name="Petersen M."/>
            <person name="Berrin J.G."/>
            <person name="Delaux P.M."/>
            <person name="Dal Grande F."/>
            <person name="Keller J."/>
        </authorList>
    </citation>
    <scope>NUCLEOTIDE SEQUENCE [LARGE SCALE GENOMIC DNA]</scope>
    <source>
        <strain evidence="2 3">SAG 2145</strain>
    </source>
</reference>
<dbReference type="PANTHER" id="PTHR35994">
    <property type="entry name" value="EXPRESSED PROTEIN"/>
    <property type="match status" value="1"/>
</dbReference>
<gene>
    <name evidence="2" type="ORF">WJX74_004537</name>
</gene>
<feature type="compositionally biased region" description="Polar residues" evidence="1">
    <location>
        <begin position="14"/>
        <end position="27"/>
    </location>
</feature>
<dbReference type="InterPro" id="IPR044710">
    <property type="entry name" value="PTAC6"/>
</dbReference>
<protein>
    <submittedName>
        <fullName evidence="2">Uncharacterized protein</fullName>
    </submittedName>
</protein>
<comment type="caution">
    <text evidence="2">The sequence shown here is derived from an EMBL/GenBank/DDBJ whole genome shotgun (WGS) entry which is preliminary data.</text>
</comment>
<dbReference type="EMBL" id="JALJOS010000025">
    <property type="protein sequence ID" value="KAK9825267.1"/>
    <property type="molecule type" value="Genomic_DNA"/>
</dbReference>